<dbReference type="EMBL" id="CAJVPV010048986">
    <property type="protein sequence ID" value="CAG8775319.1"/>
    <property type="molecule type" value="Genomic_DNA"/>
</dbReference>
<comment type="caution">
    <text evidence="1">The sequence shown here is derived from an EMBL/GenBank/DDBJ whole genome shotgun (WGS) entry which is preliminary data.</text>
</comment>
<feature type="non-terminal residue" evidence="1">
    <location>
        <position position="1"/>
    </location>
</feature>
<evidence type="ECO:0000313" key="1">
    <source>
        <dbReference type="EMBL" id="CAG8775319.1"/>
    </source>
</evidence>
<organism evidence="1 2">
    <name type="scientific">Acaulospora morrowiae</name>
    <dbReference type="NCBI Taxonomy" id="94023"/>
    <lineage>
        <taxon>Eukaryota</taxon>
        <taxon>Fungi</taxon>
        <taxon>Fungi incertae sedis</taxon>
        <taxon>Mucoromycota</taxon>
        <taxon>Glomeromycotina</taxon>
        <taxon>Glomeromycetes</taxon>
        <taxon>Diversisporales</taxon>
        <taxon>Acaulosporaceae</taxon>
        <taxon>Acaulospora</taxon>
    </lineage>
</organism>
<accession>A0A9N9JC70</accession>
<evidence type="ECO:0000313" key="2">
    <source>
        <dbReference type="Proteomes" id="UP000789342"/>
    </source>
</evidence>
<proteinExistence type="predicted"/>
<dbReference type="Proteomes" id="UP000789342">
    <property type="component" value="Unassembled WGS sequence"/>
</dbReference>
<feature type="non-terminal residue" evidence="1">
    <location>
        <position position="71"/>
    </location>
</feature>
<name>A0A9N9JC70_9GLOM</name>
<protein>
    <submittedName>
        <fullName evidence="1">5018_t:CDS:1</fullName>
    </submittedName>
</protein>
<reference evidence="1" key="1">
    <citation type="submission" date="2021-06" db="EMBL/GenBank/DDBJ databases">
        <authorList>
            <person name="Kallberg Y."/>
            <person name="Tangrot J."/>
            <person name="Rosling A."/>
        </authorList>
    </citation>
    <scope>NUCLEOTIDE SEQUENCE</scope>
    <source>
        <strain evidence="1">CL551</strain>
    </source>
</reference>
<sequence length="71" mass="8377">PNKFLRKYILAIKSLKRLIHNIQNNKNPSKLSSFATEVALKISKNFMSLKTLRKAQRIVLQEKYAKEKEYI</sequence>
<gene>
    <name evidence="1" type="ORF">AMORRO_LOCUS16864</name>
</gene>
<keyword evidence="2" id="KW-1185">Reference proteome</keyword>
<dbReference type="AlphaFoldDB" id="A0A9N9JC70"/>